<gene>
    <name evidence="8" type="ORF">SAMN05421693_10622</name>
</gene>
<feature type="transmembrane region" description="Helical" evidence="6">
    <location>
        <begin position="303"/>
        <end position="320"/>
    </location>
</feature>
<dbReference type="SUPFAM" id="SSF56281">
    <property type="entry name" value="Metallo-hydrolase/oxidoreductase"/>
    <property type="match status" value="1"/>
</dbReference>
<feature type="transmembrane region" description="Helical" evidence="6">
    <location>
        <begin position="431"/>
        <end position="450"/>
    </location>
</feature>
<evidence type="ECO:0000313" key="9">
    <source>
        <dbReference type="Proteomes" id="UP000199496"/>
    </source>
</evidence>
<feature type="transmembrane region" description="Helical" evidence="6">
    <location>
        <begin position="372"/>
        <end position="392"/>
    </location>
</feature>
<feature type="transmembrane region" description="Helical" evidence="6">
    <location>
        <begin position="240"/>
        <end position="263"/>
    </location>
</feature>
<dbReference type="CDD" id="cd07731">
    <property type="entry name" value="ComA-like_MBL-fold"/>
    <property type="match status" value="1"/>
</dbReference>
<dbReference type="PANTHER" id="PTHR30619:SF1">
    <property type="entry name" value="RECOMBINATION PROTEIN 2"/>
    <property type="match status" value="1"/>
</dbReference>
<evidence type="ECO:0000256" key="4">
    <source>
        <dbReference type="ARBA" id="ARBA00022989"/>
    </source>
</evidence>
<dbReference type="PANTHER" id="PTHR30619">
    <property type="entry name" value="DNA INTERNALIZATION/COMPETENCE PROTEIN COMEC/REC2"/>
    <property type="match status" value="1"/>
</dbReference>
<dbReference type="STRING" id="867345.SAMN05421693_10622"/>
<feature type="transmembrane region" description="Helical" evidence="6">
    <location>
        <begin position="470"/>
        <end position="497"/>
    </location>
</feature>
<organism evidence="8 9">
    <name type="scientific">Ectothiorhodospira magna</name>
    <dbReference type="NCBI Taxonomy" id="867345"/>
    <lineage>
        <taxon>Bacteria</taxon>
        <taxon>Pseudomonadati</taxon>
        <taxon>Pseudomonadota</taxon>
        <taxon>Gammaproteobacteria</taxon>
        <taxon>Chromatiales</taxon>
        <taxon>Ectothiorhodospiraceae</taxon>
        <taxon>Ectothiorhodospira</taxon>
    </lineage>
</organism>
<feature type="transmembrane region" description="Helical" evidence="6">
    <location>
        <begin position="340"/>
        <end position="360"/>
    </location>
</feature>
<proteinExistence type="predicted"/>
<dbReference type="InterPro" id="IPR025405">
    <property type="entry name" value="DUF4131"/>
</dbReference>
<evidence type="ECO:0000256" key="3">
    <source>
        <dbReference type="ARBA" id="ARBA00022692"/>
    </source>
</evidence>
<dbReference type="EMBL" id="FOFO01000006">
    <property type="protein sequence ID" value="SEP78742.1"/>
    <property type="molecule type" value="Genomic_DNA"/>
</dbReference>
<protein>
    <submittedName>
        <fullName evidence="8">Competence protein ComEC</fullName>
    </submittedName>
</protein>
<evidence type="ECO:0000256" key="2">
    <source>
        <dbReference type="ARBA" id="ARBA00022475"/>
    </source>
</evidence>
<reference evidence="8 9" key="1">
    <citation type="submission" date="2016-10" db="EMBL/GenBank/DDBJ databases">
        <authorList>
            <person name="de Groot N.N."/>
        </authorList>
    </citation>
    <scope>NUCLEOTIDE SEQUENCE [LARGE SCALE GENOMIC DNA]</scope>
    <source>
        <strain evidence="8 9">B7-7</strain>
    </source>
</reference>
<feature type="transmembrane region" description="Helical" evidence="6">
    <location>
        <begin position="43"/>
        <end position="63"/>
    </location>
</feature>
<dbReference type="InterPro" id="IPR036866">
    <property type="entry name" value="RibonucZ/Hydroxyglut_hydro"/>
</dbReference>
<dbReference type="InterPro" id="IPR004797">
    <property type="entry name" value="Competence_ComEC/Rec2"/>
</dbReference>
<dbReference type="SMART" id="SM00849">
    <property type="entry name" value="Lactamase_B"/>
    <property type="match status" value="1"/>
</dbReference>
<dbReference type="AlphaFoldDB" id="A0A1H9APL8"/>
<keyword evidence="2" id="KW-1003">Cell membrane</keyword>
<evidence type="ECO:0000256" key="1">
    <source>
        <dbReference type="ARBA" id="ARBA00004651"/>
    </source>
</evidence>
<keyword evidence="9" id="KW-1185">Reference proteome</keyword>
<comment type="subcellular location">
    <subcellularLocation>
        <location evidence="1">Cell membrane</location>
        <topology evidence="1">Multi-pass membrane protein</topology>
    </subcellularLocation>
</comment>
<keyword evidence="5 6" id="KW-0472">Membrane</keyword>
<evidence type="ECO:0000259" key="7">
    <source>
        <dbReference type="SMART" id="SM00849"/>
    </source>
</evidence>
<dbReference type="NCBIfam" id="TIGR00360">
    <property type="entry name" value="ComEC_N-term"/>
    <property type="match status" value="1"/>
</dbReference>
<dbReference type="InterPro" id="IPR004477">
    <property type="entry name" value="ComEC_N"/>
</dbReference>
<dbReference type="InterPro" id="IPR001279">
    <property type="entry name" value="Metallo-B-lactamas"/>
</dbReference>
<dbReference type="Pfam" id="PF00753">
    <property type="entry name" value="Lactamase_B"/>
    <property type="match status" value="1"/>
</dbReference>
<name>A0A1H9APL8_9GAMM</name>
<dbReference type="Gene3D" id="3.60.15.10">
    <property type="entry name" value="Ribonuclease Z/Hydroxyacylglutathione hydrolase-like"/>
    <property type="match status" value="1"/>
</dbReference>
<dbReference type="GO" id="GO:0005886">
    <property type="term" value="C:plasma membrane"/>
    <property type="evidence" value="ECO:0007669"/>
    <property type="project" value="UniProtKB-SubCell"/>
</dbReference>
<dbReference type="GO" id="GO:0030420">
    <property type="term" value="P:establishment of competence for transformation"/>
    <property type="evidence" value="ECO:0007669"/>
    <property type="project" value="InterPro"/>
</dbReference>
<dbReference type="Proteomes" id="UP000199496">
    <property type="component" value="Unassembled WGS sequence"/>
</dbReference>
<accession>A0A1H9APL8</accession>
<dbReference type="InterPro" id="IPR035681">
    <property type="entry name" value="ComA-like_MBL"/>
</dbReference>
<keyword evidence="3 6" id="KW-0812">Transmembrane</keyword>
<keyword evidence="4 6" id="KW-1133">Transmembrane helix</keyword>
<dbReference type="NCBIfam" id="TIGR00361">
    <property type="entry name" value="ComEC_Rec2"/>
    <property type="match status" value="1"/>
</dbReference>
<evidence type="ECO:0000313" key="8">
    <source>
        <dbReference type="EMBL" id="SEP78742.1"/>
    </source>
</evidence>
<evidence type="ECO:0000256" key="6">
    <source>
        <dbReference type="SAM" id="Phobius"/>
    </source>
</evidence>
<evidence type="ECO:0000256" key="5">
    <source>
        <dbReference type="ARBA" id="ARBA00023136"/>
    </source>
</evidence>
<dbReference type="RefSeq" id="WP_238375839.1">
    <property type="nucleotide sequence ID" value="NZ_FOFO01000006.1"/>
</dbReference>
<dbReference type="InterPro" id="IPR052159">
    <property type="entry name" value="Competence_DNA_uptake"/>
</dbReference>
<dbReference type="Pfam" id="PF13567">
    <property type="entry name" value="DUF4131"/>
    <property type="match status" value="1"/>
</dbReference>
<feature type="domain" description="Metallo-beta-lactamase" evidence="7">
    <location>
        <begin position="521"/>
        <end position="707"/>
    </location>
</feature>
<dbReference type="Pfam" id="PF03772">
    <property type="entry name" value="Competence"/>
    <property type="match status" value="1"/>
</dbReference>
<feature type="transmembrane region" description="Helical" evidence="6">
    <location>
        <begin position="404"/>
        <end position="424"/>
    </location>
</feature>
<feature type="transmembrane region" description="Helical" evidence="6">
    <location>
        <begin position="275"/>
        <end position="296"/>
    </location>
</feature>
<sequence>MQSQALAFLIGVMVLHGAPHLPALVWACLCLILLPFYRFVPLVRWPAIALLGFSWALVHAHLVSGPPLSSTLSGQDVTVIGIVDSLPESLERGVRFGLRIEGVAHGALDDHQTLPRRVRVAWYGHHPELVPGERWELTLRLRRPSGFRNPGGFDYEGWLFRQGYGATAYVRDPVSARRLGMDQRLIFQIHRIRAGLVTQMAQVLEDRPYVGILQALAAGDRSGITQAQWTTLIDTGTNHLMAISGLHVGLMAGMGYGLVLWGWRRVPALALRLPAQRAAVIGALICAAGYAALAGFAIPTQRALAMLVVALGALWLGRVARPSRTLALALVVVLCLDPRAVLDAGFWLSFAAVGVILYAMTGRLRRPGKMESVLRIQWVAGVGLLPLTLVMFQHGSLISPLANLVAVPWVSVVVVPLTLGGVLLSPLLPWVAQWCWLAAHLAVSLLWPLLEYMAAWPWSPWRAAPPLWTLWPALLGLALILAPRALPARWLGVLLLLPMLWPARPSLQPGEFRLTVLDVGQGLATVVQTRDHTLVYDTGPRFSPRFDAGSAAVVPYLRHQGREQIDRLVVSHSDNDHIGGAPAILDSLRVGEVLSRSPERLPHALSRECLRGETWQWDGVTFRMLHPPPGWGDDNESSCVLHVSGPGGSVLLPGDVERLGEAVLVRGEGEGLAADVLLLPHHGSRTSSSEALLDQVSPRLALVSTGFANRLGHPHEEVLQRLRVRDIPLLDPAHEGALRVDFVPGEGVVVQPGHRHAARRHWHR</sequence>